<keyword evidence="3" id="KW-1185">Reference proteome</keyword>
<dbReference type="EMBL" id="ML976987">
    <property type="protein sequence ID" value="KAF1958499.1"/>
    <property type="molecule type" value="Genomic_DNA"/>
</dbReference>
<name>A0A6A5U3G7_9PLEO</name>
<protein>
    <recommendedName>
        <fullName evidence="4">Secreted protein</fullName>
    </recommendedName>
</protein>
<evidence type="ECO:0008006" key="4">
    <source>
        <dbReference type="Google" id="ProtNLM"/>
    </source>
</evidence>
<evidence type="ECO:0000313" key="3">
    <source>
        <dbReference type="Proteomes" id="UP000800035"/>
    </source>
</evidence>
<keyword evidence="1" id="KW-0732">Signal</keyword>
<accession>A0A6A5U3G7</accession>
<dbReference type="Proteomes" id="UP000800035">
    <property type="component" value="Unassembled WGS sequence"/>
</dbReference>
<gene>
    <name evidence="2" type="ORF">CC80DRAFT_31436</name>
</gene>
<sequence length="125" mass="13537">MATTGSCFQLRVVVVLQLLATGVPWERRDVYSRVVTLLLPTLPTSPHHDMTALRVSSLLSALRSLPSLGITPILITSTFDSITTLNTLSIPRYSSVLPASTVPLSPSPVQRQHFLDQKVSSTGVL</sequence>
<proteinExistence type="predicted"/>
<organism evidence="2 3">
    <name type="scientific">Byssothecium circinans</name>
    <dbReference type="NCBI Taxonomy" id="147558"/>
    <lineage>
        <taxon>Eukaryota</taxon>
        <taxon>Fungi</taxon>
        <taxon>Dikarya</taxon>
        <taxon>Ascomycota</taxon>
        <taxon>Pezizomycotina</taxon>
        <taxon>Dothideomycetes</taxon>
        <taxon>Pleosporomycetidae</taxon>
        <taxon>Pleosporales</taxon>
        <taxon>Massarineae</taxon>
        <taxon>Massarinaceae</taxon>
        <taxon>Byssothecium</taxon>
    </lineage>
</organism>
<dbReference type="AlphaFoldDB" id="A0A6A5U3G7"/>
<evidence type="ECO:0000313" key="2">
    <source>
        <dbReference type="EMBL" id="KAF1958499.1"/>
    </source>
</evidence>
<reference evidence="2" key="1">
    <citation type="journal article" date="2020" name="Stud. Mycol.">
        <title>101 Dothideomycetes genomes: a test case for predicting lifestyles and emergence of pathogens.</title>
        <authorList>
            <person name="Haridas S."/>
            <person name="Albert R."/>
            <person name="Binder M."/>
            <person name="Bloem J."/>
            <person name="Labutti K."/>
            <person name="Salamov A."/>
            <person name="Andreopoulos B."/>
            <person name="Baker S."/>
            <person name="Barry K."/>
            <person name="Bills G."/>
            <person name="Bluhm B."/>
            <person name="Cannon C."/>
            <person name="Castanera R."/>
            <person name="Culley D."/>
            <person name="Daum C."/>
            <person name="Ezra D."/>
            <person name="Gonzalez J."/>
            <person name="Henrissat B."/>
            <person name="Kuo A."/>
            <person name="Liang C."/>
            <person name="Lipzen A."/>
            <person name="Lutzoni F."/>
            <person name="Magnuson J."/>
            <person name="Mondo S."/>
            <person name="Nolan M."/>
            <person name="Ohm R."/>
            <person name="Pangilinan J."/>
            <person name="Park H.-J."/>
            <person name="Ramirez L."/>
            <person name="Alfaro M."/>
            <person name="Sun H."/>
            <person name="Tritt A."/>
            <person name="Yoshinaga Y."/>
            <person name="Zwiers L.-H."/>
            <person name="Turgeon B."/>
            <person name="Goodwin S."/>
            <person name="Spatafora J."/>
            <person name="Crous P."/>
            <person name="Grigoriev I."/>
        </authorList>
    </citation>
    <scope>NUCLEOTIDE SEQUENCE</scope>
    <source>
        <strain evidence="2">CBS 675.92</strain>
    </source>
</reference>
<feature type="signal peptide" evidence="1">
    <location>
        <begin position="1"/>
        <end position="22"/>
    </location>
</feature>
<evidence type="ECO:0000256" key="1">
    <source>
        <dbReference type="SAM" id="SignalP"/>
    </source>
</evidence>
<feature type="chain" id="PRO_5025476206" description="Secreted protein" evidence="1">
    <location>
        <begin position="23"/>
        <end position="125"/>
    </location>
</feature>